<sequence>MNTLMGKNISLSRRRWIVSALILLAYVSFSLSSMNSEAAERTCIMTSDLHNQLTVTKINSD</sequence>
<protein>
    <submittedName>
        <fullName evidence="1">Uncharacterized protein</fullName>
    </submittedName>
</protein>
<proteinExistence type="predicted"/>
<dbReference type="EMBL" id="JAVDVX010000003">
    <property type="protein sequence ID" value="MDR7090068.1"/>
    <property type="molecule type" value="Genomic_DNA"/>
</dbReference>
<evidence type="ECO:0000313" key="2">
    <source>
        <dbReference type="Proteomes" id="UP001253595"/>
    </source>
</evidence>
<keyword evidence="2" id="KW-1185">Reference proteome</keyword>
<evidence type="ECO:0000313" key="1">
    <source>
        <dbReference type="EMBL" id="MDR7090068.1"/>
    </source>
</evidence>
<gene>
    <name evidence="1" type="ORF">J2X05_002090</name>
</gene>
<comment type="caution">
    <text evidence="1">The sequence shown here is derived from an EMBL/GenBank/DDBJ whole genome shotgun (WGS) entry which is preliminary data.</text>
</comment>
<reference evidence="1 2" key="1">
    <citation type="submission" date="2023-07" db="EMBL/GenBank/DDBJ databases">
        <title>Sorghum-associated microbial communities from plants grown in Nebraska, USA.</title>
        <authorList>
            <person name="Schachtman D."/>
        </authorList>
    </citation>
    <scope>NUCLEOTIDE SEQUENCE [LARGE SCALE GENOMIC DNA]</scope>
    <source>
        <strain evidence="1 2">BE190</strain>
    </source>
</reference>
<accession>A0ABU1UY41</accession>
<dbReference type="Proteomes" id="UP001253595">
    <property type="component" value="Unassembled WGS sequence"/>
</dbReference>
<name>A0ABU1UY41_9GAMM</name>
<organism evidence="1 2">
    <name type="scientific">Cellvibrio fibrivorans</name>
    <dbReference type="NCBI Taxonomy" id="126350"/>
    <lineage>
        <taxon>Bacteria</taxon>
        <taxon>Pseudomonadati</taxon>
        <taxon>Pseudomonadota</taxon>
        <taxon>Gammaproteobacteria</taxon>
        <taxon>Cellvibrionales</taxon>
        <taxon>Cellvibrionaceae</taxon>
        <taxon>Cellvibrio</taxon>
    </lineage>
</organism>